<evidence type="ECO:0000313" key="4">
    <source>
        <dbReference type="EMBL" id="GAA2211783.1"/>
    </source>
</evidence>
<reference evidence="4 5" key="1">
    <citation type="journal article" date="2019" name="Int. J. Syst. Evol. Microbiol.">
        <title>The Global Catalogue of Microorganisms (GCM) 10K type strain sequencing project: providing services to taxonomists for standard genome sequencing and annotation.</title>
        <authorList>
            <consortium name="The Broad Institute Genomics Platform"/>
            <consortium name="The Broad Institute Genome Sequencing Center for Infectious Disease"/>
            <person name="Wu L."/>
            <person name="Ma J."/>
        </authorList>
    </citation>
    <scope>NUCLEOTIDE SEQUENCE [LARGE SCALE GENOMIC DNA]</scope>
    <source>
        <strain evidence="4 5">JCM 16114</strain>
    </source>
</reference>
<protein>
    <recommendedName>
        <fullName evidence="2">Anti-sigma factor antagonist</fullName>
    </recommendedName>
</protein>
<feature type="domain" description="STAS" evidence="3">
    <location>
        <begin position="18"/>
        <end position="126"/>
    </location>
</feature>
<dbReference type="Gene3D" id="3.30.750.24">
    <property type="entry name" value="STAS domain"/>
    <property type="match status" value="1"/>
</dbReference>
<gene>
    <name evidence="4" type="ORF">GCM10009850_072430</name>
</gene>
<comment type="caution">
    <text evidence="4">The sequence shown here is derived from an EMBL/GenBank/DDBJ whole genome shotgun (WGS) entry which is preliminary data.</text>
</comment>
<dbReference type="PROSITE" id="PS50801">
    <property type="entry name" value="STAS"/>
    <property type="match status" value="1"/>
</dbReference>
<dbReference type="InterPro" id="IPR003658">
    <property type="entry name" value="Anti-sigma_ant"/>
</dbReference>
<evidence type="ECO:0000259" key="3">
    <source>
        <dbReference type="PROSITE" id="PS50801"/>
    </source>
</evidence>
<dbReference type="CDD" id="cd07043">
    <property type="entry name" value="STAS_anti-anti-sigma_factors"/>
    <property type="match status" value="1"/>
</dbReference>
<dbReference type="SUPFAM" id="SSF52091">
    <property type="entry name" value="SpoIIaa-like"/>
    <property type="match status" value="1"/>
</dbReference>
<organism evidence="4 5">
    <name type="scientific">Nonomuraea monospora</name>
    <dbReference type="NCBI Taxonomy" id="568818"/>
    <lineage>
        <taxon>Bacteria</taxon>
        <taxon>Bacillati</taxon>
        <taxon>Actinomycetota</taxon>
        <taxon>Actinomycetes</taxon>
        <taxon>Streptosporangiales</taxon>
        <taxon>Streptosporangiaceae</taxon>
        <taxon>Nonomuraea</taxon>
    </lineage>
</organism>
<dbReference type="Proteomes" id="UP001499843">
    <property type="component" value="Unassembled WGS sequence"/>
</dbReference>
<dbReference type="Pfam" id="PF01740">
    <property type="entry name" value="STAS"/>
    <property type="match status" value="1"/>
</dbReference>
<name>A0ABN3CQS4_9ACTN</name>
<sequence>MHLAHRHGGSLEPATSSLTLGCHRLDGGVLISVIGEVDATNADRLETYVRLRLLPGLPVVLDLGLLTFMDSHGVRVLERLHTVQRERGGALHLAGVQGVVARLLRITGAWTRLNIHPGTAEAILDVLDHHPAASLPHEPAAS</sequence>
<proteinExistence type="inferred from homology"/>
<comment type="similarity">
    <text evidence="1 2">Belongs to the anti-sigma-factor antagonist family.</text>
</comment>
<dbReference type="NCBIfam" id="TIGR00377">
    <property type="entry name" value="ant_ant_sig"/>
    <property type="match status" value="1"/>
</dbReference>
<dbReference type="RefSeq" id="WP_344485018.1">
    <property type="nucleotide sequence ID" value="NZ_BAAAQX010000022.1"/>
</dbReference>
<accession>A0ABN3CQS4</accession>
<keyword evidence="5" id="KW-1185">Reference proteome</keyword>
<dbReference type="PANTHER" id="PTHR33495">
    <property type="entry name" value="ANTI-SIGMA FACTOR ANTAGONIST TM_1081-RELATED-RELATED"/>
    <property type="match status" value="1"/>
</dbReference>
<dbReference type="InterPro" id="IPR002645">
    <property type="entry name" value="STAS_dom"/>
</dbReference>
<evidence type="ECO:0000256" key="2">
    <source>
        <dbReference type="RuleBase" id="RU003749"/>
    </source>
</evidence>
<evidence type="ECO:0000256" key="1">
    <source>
        <dbReference type="ARBA" id="ARBA00009013"/>
    </source>
</evidence>
<dbReference type="InterPro" id="IPR036513">
    <property type="entry name" value="STAS_dom_sf"/>
</dbReference>
<dbReference type="PANTHER" id="PTHR33495:SF2">
    <property type="entry name" value="ANTI-SIGMA FACTOR ANTAGONIST TM_1081-RELATED"/>
    <property type="match status" value="1"/>
</dbReference>
<dbReference type="EMBL" id="BAAAQX010000022">
    <property type="protein sequence ID" value="GAA2211783.1"/>
    <property type="molecule type" value="Genomic_DNA"/>
</dbReference>
<evidence type="ECO:0000313" key="5">
    <source>
        <dbReference type="Proteomes" id="UP001499843"/>
    </source>
</evidence>